<dbReference type="InterPro" id="IPR050835">
    <property type="entry name" value="ABC_transporter_sub-D"/>
</dbReference>
<dbReference type="Gene3D" id="3.40.50.300">
    <property type="entry name" value="P-loop containing nucleotide triphosphate hydrolases"/>
    <property type="match status" value="1"/>
</dbReference>
<keyword evidence="3 6" id="KW-0812">Transmembrane</keyword>
<proteinExistence type="predicted"/>
<evidence type="ECO:0000259" key="7">
    <source>
        <dbReference type="PROSITE" id="PS50893"/>
    </source>
</evidence>
<dbReference type="PROSITE" id="PS50893">
    <property type="entry name" value="ABC_TRANSPORTER_2"/>
    <property type="match status" value="1"/>
</dbReference>
<feature type="transmembrane region" description="Helical" evidence="6">
    <location>
        <begin position="271"/>
        <end position="292"/>
    </location>
</feature>
<dbReference type="RefSeq" id="WP_198363217.1">
    <property type="nucleotide sequence ID" value="NZ_JBHSOG010000005.1"/>
</dbReference>
<dbReference type="Proteomes" id="UP001595974">
    <property type="component" value="Unassembled WGS sequence"/>
</dbReference>
<feature type="transmembrane region" description="Helical" evidence="6">
    <location>
        <begin position="188"/>
        <end position="209"/>
    </location>
</feature>
<sequence>MSVQDANGRPLRFFHAFARLAGPYWTAPGRWRQRLLTLLLALLVVCQVGLAIRLNLWNADLFDALERRSTERAMEQILVFVLIVLGSVAVNTLHLVVRRWLQLDWRRWLTGHVVGHWMVEARHYQAALIPGDHANPDGRIAEDIRIATEAAFDLANSLFYCVLLLVTFVDILWSLSGRVEVAGVDVPGYLVFLAIAYAGVGSGVAFMLGRPLVRATDTRQTREADFRFGLVRARELGEAISLARGESVERGRLGRLFETIVQSWHAQSASLARLLAFSSAYTILAPVFPILVSTPRFLGGLLTLGGLMQSAQAFQQVTAALSWPVDNLPRLAEWRASVERVLALEEAVRTVAAEAARSGDTAINLDRNRRARLGVRDLWIASPDGTAILPALNVEVLPGEHVLVDGDSDAAAALFRVLAGIWPWGRGDVALPADDDMIAVGTRPFLPQGTLRDALVFPRPDSQHVDALLRGALGRVGLRHLAERLDEHADWARVLSGAEQQRLSIARLLLNAPGWVVLGGALDALDPASADEMLRLLSEALPHTGAIVIGPHPGSTETFARRLTLQRLAGGEVLLNEVYAQRQAARKPRPRGLRLVDWLSQGYGS</sequence>
<feature type="transmembrane region" description="Helical" evidence="6">
    <location>
        <begin position="35"/>
        <end position="57"/>
    </location>
</feature>
<dbReference type="Gene3D" id="1.20.1560.10">
    <property type="entry name" value="ABC transporter type 1, transmembrane domain"/>
    <property type="match status" value="1"/>
</dbReference>
<keyword evidence="9" id="KW-0067">ATP-binding</keyword>
<name>A0ABW1AL52_9RHOO</name>
<dbReference type="SUPFAM" id="SSF52540">
    <property type="entry name" value="P-loop containing nucleoside triphosphate hydrolases"/>
    <property type="match status" value="1"/>
</dbReference>
<dbReference type="PANTHER" id="PTHR11384">
    <property type="entry name" value="ATP-BINDING CASSETTE, SUB-FAMILY D MEMBER"/>
    <property type="match status" value="1"/>
</dbReference>
<keyword evidence="5 6" id="KW-0472">Membrane</keyword>
<gene>
    <name evidence="9" type="ORF">ACFPTN_00710</name>
</gene>
<evidence type="ECO:0000256" key="5">
    <source>
        <dbReference type="ARBA" id="ARBA00023136"/>
    </source>
</evidence>
<evidence type="ECO:0000256" key="6">
    <source>
        <dbReference type="SAM" id="Phobius"/>
    </source>
</evidence>
<dbReference type="PANTHER" id="PTHR11384:SF59">
    <property type="entry name" value="LYSOSOMAL COBALAMIN TRANSPORTER ABCD4"/>
    <property type="match status" value="1"/>
</dbReference>
<dbReference type="InterPro" id="IPR036640">
    <property type="entry name" value="ABC1_TM_sf"/>
</dbReference>
<evidence type="ECO:0000313" key="10">
    <source>
        <dbReference type="Proteomes" id="UP001595974"/>
    </source>
</evidence>
<evidence type="ECO:0000259" key="8">
    <source>
        <dbReference type="PROSITE" id="PS50929"/>
    </source>
</evidence>
<feature type="domain" description="ABC transporter" evidence="7">
    <location>
        <begin position="373"/>
        <end position="595"/>
    </location>
</feature>
<protein>
    <submittedName>
        <fullName evidence="9">ABC transporter ATP-binding protein/permease</fullName>
    </submittedName>
</protein>
<dbReference type="InterPro" id="IPR011527">
    <property type="entry name" value="ABC1_TM_dom"/>
</dbReference>
<feature type="transmembrane region" description="Helical" evidence="6">
    <location>
        <begin position="77"/>
        <end position="97"/>
    </location>
</feature>
<dbReference type="InterPro" id="IPR027417">
    <property type="entry name" value="P-loop_NTPase"/>
</dbReference>
<dbReference type="PROSITE" id="PS50929">
    <property type="entry name" value="ABC_TM1F"/>
    <property type="match status" value="1"/>
</dbReference>
<evidence type="ECO:0000256" key="2">
    <source>
        <dbReference type="ARBA" id="ARBA00022448"/>
    </source>
</evidence>
<dbReference type="GO" id="GO:0005524">
    <property type="term" value="F:ATP binding"/>
    <property type="evidence" value="ECO:0007669"/>
    <property type="project" value="UniProtKB-KW"/>
</dbReference>
<accession>A0ABW1AL52</accession>
<evidence type="ECO:0000256" key="3">
    <source>
        <dbReference type="ARBA" id="ARBA00022692"/>
    </source>
</evidence>
<keyword evidence="4 6" id="KW-1133">Transmembrane helix</keyword>
<keyword evidence="2" id="KW-0813">Transport</keyword>
<keyword evidence="9" id="KW-0547">Nucleotide-binding</keyword>
<evidence type="ECO:0000313" key="9">
    <source>
        <dbReference type="EMBL" id="MFC5767885.1"/>
    </source>
</evidence>
<dbReference type="InterPro" id="IPR003439">
    <property type="entry name" value="ABC_transporter-like_ATP-bd"/>
</dbReference>
<dbReference type="SUPFAM" id="SSF90123">
    <property type="entry name" value="ABC transporter transmembrane region"/>
    <property type="match status" value="1"/>
</dbReference>
<dbReference type="Pfam" id="PF06472">
    <property type="entry name" value="ABC_membrane_2"/>
    <property type="match status" value="1"/>
</dbReference>
<reference evidence="10" key="1">
    <citation type="journal article" date="2019" name="Int. J. Syst. Evol. Microbiol.">
        <title>The Global Catalogue of Microorganisms (GCM) 10K type strain sequencing project: providing services to taxonomists for standard genome sequencing and annotation.</title>
        <authorList>
            <consortium name="The Broad Institute Genomics Platform"/>
            <consortium name="The Broad Institute Genome Sequencing Center for Infectious Disease"/>
            <person name="Wu L."/>
            <person name="Ma J."/>
        </authorList>
    </citation>
    <scope>NUCLEOTIDE SEQUENCE [LARGE SCALE GENOMIC DNA]</scope>
    <source>
        <strain evidence="10">SHR3</strain>
    </source>
</reference>
<dbReference type="EMBL" id="JBHSOG010000005">
    <property type="protein sequence ID" value="MFC5767885.1"/>
    <property type="molecule type" value="Genomic_DNA"/>
</dbReference>
<feature type="domain" description="ABC transmembrane type-1" evidence="8">
    <location>
        <begin position="38"/>
        <end position="333"/>
    </location>
</feature>
<comment type="subcellular location">
    <subcellularLocation>
        <location evidence="1">Cell membrane</location>
        <topology evidence="1">Multi-pass membrane protein</topology>
    </subcellularLocation>
</comment>
<evidence type="ECO:0000256" key="1">
    <source>
        <dbReference type="ARBA" id="ARBA00004651"/>
    </source>
</evidence>
<feature type="transmembrane region" description="Helical" evidence="6">
    <location>
        <begin position="158"/>
        <end position="176"/>
    </location>
</feature>
<organism evidence="9 10">
    <name type="scientific">Thauera sinica</name>
    <dbReference type="NCBI Taxonomy" id="2665146"/>
    <lineage>
        <taxon>Bacteria</taxon>
        <taxon>Pseudomonadati</taxon>
        <taxon>Pseudomonadota</taxon>
        <taxon>Betaproteobacteria</taxon>
        <taxon>Rhodocyclales</taxon>
        <taxon>Zoogloeaceae</taxon>
        <taxon>Thauera</taxon>
    </lineage>
</organism>
<keyword evidence="10" id="KW-1185">Reference proteome</keyword>
<comment type="caution">
    <text evidence="9">The sequence shown here is derived from an EMBL/GenBank/DDBJ whole genome shotgun (WGS) entry which is preliminary data.</text>
</comment>
<evidence type="ECO:0000256" key="4">
    <source>
        <dbReference type="ARBA" id="ARBA00022989"/>
    </source>
</evidence>